<evidence type="ECO:0000256" key="1">
    <source>
        <dbReference type="SAM" id="MobiDB-lite"/>
    </source>
</evidence>
<keyword evidence="2" id="KW-0732">Signal</keyword>
<reference evidence="3 4" key="1">
    <citation type="submission" date="2024-06" db="EMBL/GenBank/DDBJ databases">
        <title>A chromosome level genome sequence of Diviner's sage (Salvia divinorum).</title>
        <authorList>
            <person name="Ford S.A."/>
            <person name="Ro D.-K."/>
            <person name="Ness R.W."/>
            <person name="Phillips M.A."/>
        </authorList>
    </citation>
    <scope>NUCLEOTIDE SEQUENCE [LARGE SCALE GENOMIC DNA]</scope>
    <source>
        <strain evidence="3">SAF-2024a</strain>
        <tissue evidence="3">Leaf</tissue>
    </source>
</reference>
<feature type="region of interest" description="Disordered" evidence="1">
    <location>
        <begin position="170"/>
        <end position="194"/>
    </location>
</feature>
<evidence type="ECO:0000313" key="3">
    <source>
        <dbReference type="EMBL" id="KAL1539359.1"/>
    </source>
</evidence>
<keyword evidence="4" id="KW-1185">Reference proteome</keyword>
<comment type="caution">
    <text evidence="3">The sequence shown here is derived from an EMBL/GenBank/DDBJ whole genome shotgun (WGS) entry which is preliminary data.</text>
</comment>
<protein>
    <submittedName>
        <fullName evidence="3">Polygalacturonase 2</fullName>
    </submittedName>
</protein>
<evidence type="ECO:0000313" key="4">
    <source>
        <dbReference type="Proteomes" id="UP001567538"/>
    </source>
</evidence>
<feature type="chain" id="PRO_5044775773" evidence="2">
    <location>
        <begin position="30"/>
        <end position="214"/>
    </location>
</feature>
<dbReference type="PANTHER" id="PTHR31458:SF2">
    <property type="entry name" value="POLYGALACTURONASE 1 BETA-LIKE PROTEIN 2"/>
    <property type="match status" value="1"/>
</dbReference>
<dbReference type="EMBL" id="JBEAFC010000010">
    <property type="protein sequence ID" value="KAL1539359.1"/>
    <property type="molecule type" value="Genomic_DNA"/>
</dbReference>
<dbReference type="InterPro" id="IPR051897">
    <property type="entry name" value="PG-associated_BURP"/>
</dbReference>
<name>A0ABD1G5F0_SALDI</name>
<accession>A0ABD1G5F0</accession>
<proteinExistence type="predicted"/>
<sequence>MHSSAAPPLLRHLCLFLILHQSLPPLNVAAGIAGEELGVATHGSRFCRLHQDHRRSYLPLRPSPRLLRNLFCFPDSPLRTMQKYSDNVNFTSYLGMNFTNYSTDRIGGGDYYYSDETNVTISVATAKTPPPTMKASIATALTSTDRITTFPVTAAKLPAATENSAIIRRSNDTDSGSEGFTGYGRNGNGASNEFRNYDTDANVMTSRFKNYGQT</sequence>
<evidence type="ECO:0000256" key="2">
    <source>
        <dbReference type="SAM" id="SignalP"/>
    </source>
</evidence>
<feature type="signal peptide" evidence="2">
    <location>
        <begin position="1"/>
        <end position="29"/>
    </location>
</feature>
<dbReference type="AlphaFoldDB" id="A0ABD1G5F0"/>
<dbReference type="Proteomes" id="UP001567538">
    <property type="component" value="Unassembled WGS sequence"/>
</dbReference>
<dbReference type="PANTHER" id="PTHR31458">
    <property type="entry name" value="POLYGALACTURONASE 1 BETA-LIKE PROTEIN 2"/>
    <property type="match status" value="1"/>
</dbReference>
<organism evidence="3 4">
    <name type="scientific">Salvia divinorum</name>
    <name type="common">Maria pastora</name>
    <name type="synonym">Diviner's sage</name>
    <dbReference type="NCBI Taxonomy" id="28513"/>
    <lineage>
        <taxon>Eukaryota</taxon>
        <taxon>Viridiplantae</taxon>
        <taxon>Streptophyta</taxon>
        <taxon>Embryophyta</taxon>
        <taxon>Tracheophyta</taxon>
        <taxon>Spermatophyta</taxon>
        <taxon>Magnoliopsida</taxon>
        <taxon>eudicotyledons</taxon>
        <taxon>Gunneridae</taxon>
        <taxon>Pentapetalae</taxon>
        <taxon>asterids</taxon>
        <taxon>lamiids</taxon>
        <taxon>Lamiales</taxon>
        <taxon>Lamiaceae</taxon>
        <taxon>Nepetoideae</taxon>
        <taxon>Mentheae</taxon>
        <taxon>Salviinae</taxon>
        <taxon>Salvia</taxon>
        <taxon>Salvia subgen. Calosphace</taxon>
    </lineage>
</organism>
<gene>
    <name evidence="3" type="ORF">AAHA92_27988</name>
</gene>